<evidence type="ECO:0000256" key="2">
    <source>
        <dbReference type="SAM" id="SignalP"/>
    </source>
</evidence>
<dbReference type="SUPFAM" id="SSF53448">
    <property type="entry name" value="Nucleotide-diphospho-sugar transferases"/>
    <property type="match status" value="1"/>
</dbReference>
<organism evidence="3 4">
    <name type="scientific">Protomyces lactucae-debilis</name>
    <dbReference type="NCBI Taxonomy" id="2754530"/>
    <lineage>
        <taxon>Eukaryota</taxon>
        <taxon>Fungi</taxon>
        <taxon>Dikarya</taxon>
        <taxon>Ascomycota</taxon>
        <taxon>Taphrinomycotina</taxon>
        <taxon>Taphrinomycetes</taxon>
        <taxon>Taphrinales</taxon>
        <taxon>Protomycetaceae</taxon>
        <taxon>Protomyces</taxon>
    </lineage>
</organism>
<dbReference type="OrthoDB" id="409543at2759"/>
<dbReference type="GO" id="GO:0000136">
    <property type="term" value="C:mannan polymerase complex"/>
    <property type="evidence" value="ECO:0007669"/>
    <property type="project" value="TreeGrafter"/>
</dbReference>
<evidence type="ECO:0000313" key="3">
    <source>
        <dbReference type="EMBL" id="ORY79867.1"/>
    </source>
</evidence>
<feature type="chain" id="PRO_5013299559" description="Nucleotide-diphospho-sugar transferase" evidence="2">
    <location>
        <begin position="30"/>
        <end position="398"/>
    </location>
</feature>
<dbReference type="InterPro" id="IPR029044">
    <property type="entry name" value="Nucleotide-diphossugar_trans"/>
</dbReference>
<dbReference type="RefSeq" id="XP_040724001.1">
    <property type="nucleotide sequence ID" value="XM_040872474.1"/>
</dbReference>
<proteinExistence type="inferred from homology"/>
<dbReference type="EMBL" id="MCFI01000014">
    <property type="protein sequence ID" value="ORY79867.1"/>
    <property type="molecule type" value="Genomic_DNA"/>
</dbReference>
<sequence>MITRKRSKFLAAVFVLIALILLAFRSQSAFQGDAFVYFTFQEDELCTEDSGSCDASYDETLEEATAIVSKIALDSPRGTIQTRTGPAKIVYPSGYERFGLKSPADEATIVKHAEATTTPVLVASTLAQQLEEWVPYIAQEPINKVIWQTWHDDPGPLSIPFASWRDRHQEKDSFKRYFVSDAETEQLMTRLSRDLPVLKTTYDSLPRIMQLDYLRTAALFKDGGVYADFDTMCYQPVESWLKLCGDEKHTPGFAVGIDMDLEGDLNFDQVDGRQLLLSDYIWVARKGHPILRDLLRDMTIDSPQWPHEATPGNVSDVRAWTGRVRFTDTVIRHVQKSVKGFSAQKLHGLKEAKMFGDVCVFEIAAFGSGQRKFGNSPETEPGNKRILAKHYFMRSWEK</sequence>
<dbReference type="GO" id="GO:0000009">
    <property type="term" value="F:alpha-1,6-mannosyltransferase activity"/>
    <property type="evidence" value="ECO:0007669"/>
    <property type="project" value="InterPro"/>
</dbReference>
<dbReference type="STRING" id="56484.A0A1Y2F8A2"/>
<dbReference type="Pfam" id="PF04488">
    <property type="entry name" value="Gly_transf_sug"/>
    <property type="match status" value="1"/>
</dbReference>
<dbReference type="Proteomes" id="UP000193685">
    <property type="component" value="Unassembled WGS sequence"/>
</dbReference>
<protein>
    <recommendedName>
        <fullName evidence="5">Nucleotide-diphospho-sugar transferase</fullName>
    </recommendedName>
</protein>
<keyword evidence="4" id="KW-1185">Reference proteome</keyword>
<evidence type="ECO:0000313" key="4">
    <source>
        <dbReference type="Proteomes" id="UP000193685"/>
    </source>
</evidence>
<evidence type="ECO:0000256" key="1">
    <source>
        <dbReference type="ARBA" id="ARBA00009003"/>
    </source>
</evidence>
<gene>
    <name evidence="3" type="ORF">BCR37DRAFT_76437</name>
</gene>
<dbReference type="GeneID" id="63789073"/>
<keyword evidence="2" id="KW-0732">Signal</keyword>
<dbReference type="PANTHER" id="PTHR31834">
    <property type="entry name" value="INITIATION-SPECIFIC ALPHA-1,6-MANNOSYLTRANSFERASE"/>
    <property type="match status" value="1"/>
</dbReference>
<dbReference type="AlphaFoldDB" id="A0A1Y2F8A2"/>
<dbReference type="PANTHER" id="PTHR31834:SF1">
    <property type="entry name" value="INITIATION-SPECIFIC ALPHA-1,6-MANNOSYLTRANSFERASE"/>
    <property type="match status" value="1"/>
</dbReference>
<feature type="signal peptide" evidence="2">
    <location>
        <begin position="1"/>
        <end position="29"/>
    </location>
</feature>
<comment type="similarity">
    <text evidence="1">Belongs to the glycosyltransferase 32 family.</text>
</comment>
<dbReference type="InterPro" id="IPR039367">
    <property type="entry name" value="Och1-like"/>
</dbReference>
<evidence type="ECO:0008006" key="5">
    <source>
        <dbReference type="Google" id="ProtNLM"/>
    </source>
</evidence>
<dbReference type="Gene3D" id="3.90.550.20">
    <property type="match status" value="1"/>
</dbReference>
<accession>A0A1Y2F8A2</accession>
<dbReference type="GO" id="GO:0006487">
    <property type="term" value="P:protein N-linked glycosylation"/>
    <property type="evidence" value="ECO:0007669"/>
    <property type="project" value="TreeGrafter"/>
</dbReference>
<dbReference type="InterPro" id="IPR007577">
    <property type="entry name" value="GlycoTrfase_DXD_sugar-bd_CS"/>
</dbReference>
<name>A0A1Y2F8A2_PROLT</name>
<reference evidence="3 4" key="1">
    <citation type="submission" date="2016-07" db="EMBL/GenBank/DDBJ databases">
        <title>Pervasive Adenine N6-methylation of Active Genes in Fungi.</title>
        <authorList>
            <consortium name="DOE Joint Genome Institute"/>
            <person name="Mondo S.J."/>
            <person name="Dannebaum R.O."/>
            <person name="Kuo R.C."/>
            <person name="Labutti K."/>
            <person name="Haridas S."/>
            <person name="Kuo A."/>
            <person name="Salamov A."/>
            <person name="Ahrendt S.R."/>
            <person name="Lipzen A."/>
            <person name="Sullivan W."/>
            <person name="Andreopoulos W.B."/>
            <person name="Clum A."/>
            <person name="Lindquist E."/>
            <person name="Daum C."/>
            <person name="Ramamoorthy G.K."/>
            <person name="Gryganskyi A."/>
            <person name="Culley D."/>
            <person name="Magnuson J.K."/>
            <person name="James T.Y."/>
            <person name="O'Malley M.A."/>
            <person name="Stajich J.E."/>
            <person name="Spatafora J.W."/>
            <person name="Visel A."/>
            <person name="Grigoriev I.V."/>
        </authorList>
    </citation>
    <scope>NUCLEOTIDE SEQUENCE [LARGE SCALE GENOMIC DNA]</scope>
    <source>
        <strain evidence="3 4">12-1054</strain>
    </source>
</reference>
<comment type="caution">
    <text evidence="3">The sequence shown here is derived from an EMBL/GenBank/DDBJ whole genome shotgun (WGS) entry which is preliminary data.</text>
</comment>